<organism evidence="1 2">
    <name type="scientific">Stylosanthes scabra</name>
    <dbReference type="NCBI Taxonomy" id="79078"/>
    <lineage>
        <taxon>Eukaryota</taxon>
        <taxon>Viridiplantae</taxon>
        <taxon>Streptophyta</taxon>
        <taxon>Embryophyta</taxon>
        <taxon>Tracheophyta</taxon>
        <taxon>Spermatophyta</taxon>
        <taxon>Magnoliopsida</taxon>
        <taxon>eudicotyledons</taxon>
        <taxon>Gunneridae</taxon>
        <taxon>Pentapetalae</taxon>
        <taxon>rosids</taxon>
        <taxon>fabids</taxon>
        <taxon>Fabales</taxon>
        <taxon>Fabaceae</taxon>
        <taxon>Papilionoideae</taxon>
        <taxon>50 kb inversion clade</taxon>
        <taxon>dalbergioids sensu lato</taxon>
        <taxon>Dalbergieae</taxon>
        <taxon>Pterocarpus clade</taxon>
        <taxon>Stylosanthes</taxon>
    </lineage>
</organism>
<evidence type="ECO:0000313" key="2">
    <source>
        <dbReference type="Proteomes" id="UP001341840"/>
    </source>
</evidence>
<gene>
    <name evidence="1" type="ORF">PIB30_056189</name>
</gene>
<evidence type="ECO:0000313" key="1">
    <source>
        <dbReference type="EMBL" id="MED6160956.1"/>
    </source>
</evidence>
<proteinExistence type="predicted"/>
<dbReference type="Proteomes" id="UP001341840">
    <property type="component" value="Unassembled WGS sequence"/>
</dbReference>
<keyword evidence="2" id="KW-1185">Reference proteome</keyword>
<accession>A0ABU6UIT1</accession>
<comment type="caution">
    <text evidence="1">The sequence shown here is derived from an EMBL/GenBank/DDBJ whole genome shotgun (WGS) entry which is preliminary data.</text>
</comment>
<sequence>MHNIQKQWYLAFLKTPQDNVPYVVLAKQPISSSVACQLLPHRNFECSHGDIKTWLSHFASLNSSFVLHGDLNHLFKLEYDSLYFGVPALQERIVGLTIELSTIKAKLAGVILEHEQLARFEEGVPPVITYDDLL</sequence>
<dbReference type="EMBL" id="JASCZI010121275">
    <property type="protein sequence ID" value="MED6160956.1"/>
    <property type="molecule type" value="Genomic_DNA"/>
</dbReference>
<protein>
    <submittedName>
        <fullName evidence="1">Uncharacterized protein</fullName>
    </submittedName>
</protein>
<reference evidence="1 2" key="1">
    <citation type="journal article" date="2023" name="Plants (Basel)">
        <title>Bridging the Gap: Combining Genomics and Transcriptomics Approaches to Understand Stylosanthes scabra, an Orphan Legume from the Brazilian Caatinga.</title>
        <authorList>
            <person name="Ferreira-Neto J.R.C."/>
            <person name="da Silva M.D."/>
            <person name="Binneck E."/>
            <person name="de Melo N.F."/>
            <person name="da Silva R.H."/>
            <person name="de Melo A.L.T.M."/>
            <person name="Pandolfi V."/>
            <person name="Bustamante F.O."/>
            <person name="Brasileiro-Vidal A.C."/>
            <person name="Benko-Iseppon A.M."/>
        </authorList>
    </citation>
    <scope>NUCLEOTIDE SEQUENCE [LARGE SCALE GENOMIC DNA]</scope>
    <source>
        <tissue evidence="1">Leaves</tissue>
    </source>
</reference>
<name>A0ABU6UIT1_9FABA</name>